<sequence>MLRHGVRQRDNATRGDRTVSAPNSKFGLGIRSILVPSSRRFGSAAGILFAAMVGRVFFAAICRDFATEIQPRMNRIEGIMVPEIADAVERLPGKKSFVVFWSFWGRQRDRFR</sequence>
<dbReference type="Proteomes" id="UP000011991">
    <property type="component" value="Unassembled WGS sequence"/>
</dbReference>
<reference evidence="2 3" key="1">
    <citation type="journal article" date="2013" name="Mar. Genomics">
        <title>Expression of sulfatases in Rhodopirellula baltica and the diversity of sulfatases in the genus Rhodopirellula.</title>
        <authorList>
            <person name="Wegner C.E."/>
            <person name="Richter-Heitmann T."/>
            <person name="Klindworth A."/>
            <person name="Klockow C."/>
            <person name="Richter M."/>
            <person name="Achstetter T."/>
            <person name="Glockner F.O."/>
            <person name="Harder J."/>
        </authorList>
    </citation>
    <scope>NUCLEOTIDE SEQUENCE [LARGE SCALE GENOMIC DNA]</scope>
    <source>
        <strain evidence="2 3">SM1</strain>
    </source>
</reference>
<evidence type="ECO:0000313" key="2">
    <source>
        <dbReference type="EMBL" id="EMI19489.1"/>
    </source>
</evidence>
<evidence type="ECO:0000313" key="3">
    <source>
        <dbReference type="Proteomes" id="UP000011991"/>
    </source>
</evidence>
<protein>
    <submittedName>
        <fullName evidence="2">Uncharacterized protein</fullName>
    </submittedName>
</protein>
<dbReference type="PATRIC" id="fig|1265738.3.peg.3584"/>
<gene>
    <name evidence="2" type="ORF">RMSM_03579</name>
</gene>
<proteinExistence type="predicted"/>
<dbReference type="AlphaFoldDB" id="M5RZZ1"/>
<dbReference type="EMBL" id="ANOG01000515">
    <property type="protein sequence ID" value="EMI19489.1"/>
    <property type="molecule type" value="Genomic_DNA"/>
</dbReference>
<feature type="compositionally biased region" description="Basic and acidic residues" evidence="1">
    <location>
        <begin position="7"/>
        <end position="17"/>
    </location>
</feature>
<name>M5RZZ1_9BACT</name>
<organism evidence="2 3">
    <name type="scientific">Rhodopirellula maiorica SM1</name>
    <dbReference type="NCBI Taxonomy" id="1265738"/>
    <lineage>
        <taxon>Bacteria</taxon>
        <taxon>Pseudomonadati</taxon>
        <taxon>Planctomycetota</taxon>
        <taxon>Planctomycetia</taxon>
        <taxon>Pirellulales</taxon>
        <taxon>Pirellulaceae</taxon>
        <taxon>Novipirellula</taxon>
    </lineage>
</organism>
<comment type="caution">
    <text evidence="2">The sequence shown here is derived from an EMBL/GenBank/DDBJ whole genome shotgun (WGS) entry which is preliminary data.</text>
</comment>
<evidence type="ECO:0000256" key="1">
    <source>
        <dbReference type="SAM" id="MobiDB-lite"/>
    </source>
</evidence>
<feature type="region of interest" description="Disordered" evidence="1">
    <location>
        <begin position="1"/>
        <end position="20"/>
    </location>
</feature>
<keyword evidence="3" id="KW-1185">Reference proteome</keyword>
<accession>M5RZZ1</accession>